<feature type="transmembrane region" description="Helical" evidence="4">
    <location>
        <begin position="98"/>
        <end position="118"/>
    </location>
</feature>
<sequence>MIKKLHPNVWLLAVVQALMMSTGSLVVFVGAIVGAKLAPVEKLATLPVASATIGTAVTVVPVTLLMQKIGRKSSFLIISFFSILVALLASYAVYNHEFYLFCLSIFLLGTTMACVMQFRFAAIESVSSELMPRAAATVLLGGIAAAFIGPEMALKGKDLLDVPFSGSFILLGVLYLMGLFLLTAFRNTESGENREVSNARPLKVIAGQAVFWVAILSAVIGYVVMSFIMTATPISMHVMDGHSLNHTKWVIQSHIVAMFLPSVFTSWIINRLGITKMMLTGLFAYLICIAVAWSGHHLVNYWVSLVLLGIGWNFLFIGGTTLLPQSYEPEERFKVQAVNEFLVFGSQAVAALSAGWFVFAVGWEIMLLGTIPIILIQIAVILRWHLMKRSAVKSSRTTQHPQQ</sequence>
<protein>
    <submittedName>
        <fullName evidence="6">MFS transporter</fullName>
    </submittedName>
</protein>
<dbReference type="EMBL" id="JAUJEB010000012">
    <property type="protein sequence ID" value="MDN5216949.1"/>
    <property type="molecule type" value="Genomic_DNA"/>
</dbReference>
<feature type="transmembrane region" description="Helical" evidence="4">
    <location>
        <begin position="45"/>
        <end position="66"/>
    </location>
</feature>
<proteinExistence type="predicted"/>
<comment type="caution">
    <text evidence="6">The sequence shown here is derived from an EMBL/GenBank/DDBJ whole genome shotgun (WGS) entry which is preliminary data.</text>
</comment>
<dbReference type="PANTHER" id="PTHR23534">
    <property type="entry name" value="MFS PERMEASE"/>
    <property type="match status" value="1"/>
</dbReference>
<reference evidence="6" key="1">
    <citation type="submission" date="2023-06" db="EMBL/GenBank/DDBJ databases">
        <title>Genomic of Agaribacillus aureum.</title>
        <authorList>
            <person name="Wang G."/>
        </authorList>
    </citation>
    <scope>NUCLEOTIDE SEQUENCE</scope>
    <source>
        <strain evidence="6">BMA12</strain>
    </source>
</reference>
<evidence type="ECO:0000313" key="6">
    <source>
        <dbReference type="EMBL" id="MDN5216949.1"/>
    </source>
</evidence>
<evidence type="ECO:0000313" key="7">
    <source>
        <dbReference type="Proteomes" id="UP001172083"/>
    </source>
</evidence>
<dbReference type="PANTHER" id="PTHR23534:SF1">
    <property type="entry name" value="MAJOR FACILITATOR SUPERFAMILY PROTEIN"/>
    <property type="match status" value="1"/>
</dbReference>
<keyword evidence="3 4" id="KW-0472">Membrane</keyword>
<feature type="transmembrane region" description="Helical" evidence="4">
    <location>
        <begin position="130"/>
        <end position="148"/>
    </location>
</feature>
<dbReference type="InterPro" id="IPR036259">
    <property type="entry name" value="MFS_trans_sf"/>
</dbReference>
<keyword evidence="2 4" id="KW-1133">Transmembrane helix</keyword>
<keyword evidence="1 4" id="KW-0812">Transmembrane</keyword>
<dbReference type="InterPro" id="IPR020846">
    <property type="entry name" value="MFS_dom"/>
</dbReference>
<dbReference type="InterPro" id="IPR011701">
    <property type="entry name" value="MFS"/>
</dbReference>
<evidence type="ECO:0000256" key="3">
    <source>
        <dbReference type="ARBA" id="ARBA00023136"/>
    </source>
</evidence>
<evidence type="ECO:0000259" key="5">
    <source>
        <dbReference type="PROSITE" id="PS50850"/>
    </source>
</evidence>
<feature type="transmembrane region" description="Helical" evidence="4">
    <location>
        <begin position="365"/>
        <end position="386"/>
    </location>
</feature>
<feature type="transmembrane region" description="Helical" evidence="4">
    <location>
        <begin position="249"/>
        <end position="270"/>
    </location>
</feature>
<feature type="transmembrane region" description="Helical" evidence="4">
    <location>
        <begin position="277"/>
        <end position="295"/>
    </location>
</feature>
<evidence type="ECO:0000256" key="2">
    <source>
        <dbReference type="ARBA" id="ARBA00022989"/>
    </source>
</evidence>
<dbReference type="PROSITE" id="PS50850">
    <property type="entry name" value="MFS"/>
    <property type="match status" value="1"/>
</dbReference>
<dbReference type="RefSeq" id="WP_346762287.1">
    <property type="nucleotide sequence ID" value="NZ_JAUJEB010000012.1"/>
</dbReference>
<feature type="transmembrane region" description="Helical" evidence="4">
    <location>
        <begin position="209"/>
        <end position="229"/>
    </location>
</feature>
<dbReference type="SUPFAM" id="SSF103473">
    <property type="entry name" value="MFS general substrate transporter"/>
    <property type="match status" value="1"/>
</dbReference>
<evidence type="ECO:0000256" key="1">
    <source>
        <dbReference type="ARBA" id="ARBA00022692"/>
    </source>
</evidence>
<accession>A0ABT8LGM0</accession>
<organism evidence="6 7">
    <name type="scientific">Agaribacillus aureus</name>
    <dbReference type="NCBI Taxonomy" id="3051825"/>
    <lineage>
        <taxon>Bacteria</taxon>
        <taxon>Pseudomonadati</taxon>
        <taxon>Bacteroidota</taxon>
        <taxon>Cytophagia</taxon>
        <taxon>Cytophagales</taxon>
        <taxon>Splendidivirgaceae</taxon>
        <taxon>Agaribacillus</taxon>
    </lineage>
</organism>
<dbReference type="Pfam" id="PF07690">
    <property type="entry name" value="MFS_1"/>
    <property type="match status" value="2"/>
</dbReference>
<keyword evidence="7" id="KW-1185">Reference proteome</keyword>
<feature type="domain" description="Major facilitator superfamily (MFS) profile" evidence="5">
    <location>
        <begin position="210"/>
        <end position="403"/>
    </location>
</feature>
<evidence type="ECO:0000256" key="4">
    <source>
        <dbReference type="SAM" id="Phobius"/>
    </source>
</evidence>
<feature type="transmembrane region" description="Helical" evidence="4">
    <location>
        <begin position="9"/>
        <end position="33"/>
    </location>
</feature>
<dbReference type="Gene3D" id="1.20.1250.20">
    <property type="entry name" value="MFS general substrate transporter like domains"/>
    <property type="match status" value="1"/>
</dbReference>
<feature type="transmembrane region" description="Helical" evidence="4">
    <location>
        <begin position="341"/>
        <end position="359"/>
    </location>
</feature>
<gene>
    <name evidence="6" type="ORF">QQ020_33065</name>
</gene>
<feature type="transmembrane region" description="Helical" evidence="4">
    <location>
        <begin position="301"/>
        <end position="320"/>
    </location>
</feature>
<feature type="transmembrane region" description="Helical" evidence="4">
    <location>
        <begin position="168"/>
        <end position="188"/>
    </location>
</feature>
<dbReference type="Proteomes" id="UP001172083">
    <property type="component" value="Unassembled WGS sequence"/>
</dbReference>
<name>A0ABT8LGM0_9BACT</name>
<feature type="transmembrane region" description="Helical" evidence="4">
    <location>
        <begin position="73"/>
        <end position="92"/>
    </location>
</feature>